<dbReference type="EMBL" id="MIYX01000001">
    <property type="protein sequence ID" value="OIR21752.1"/>
    <property type="molecule type" value="Genomic_DNA"/>
</dbReference>
<keyword evidence="5 7" id="KW-1133">Transmembrane helix</keyword>
<reference evidence="9 10" key="1">
    <citation type="submission" date="2016-08" db="EMBL/GenBank/DDBJ databases">
        <title>New Insights into Marine Group III Euryarchaeota, from dark to light.</title>
        <authorList>
            <person name="Haro-Moreno J.M."/>
            <person name="Rodriguez-Valera F."/>
            <person name="Lopez-Garcia P."/>
            <person name="Moreira D."/>
            <person name="Martin-Cuadrado A.B."/>
        </authorList>
    </citation>
    <scope>NUCLEOTIDE SEQUENCE [LARGE SCALE GENOMIC DNA]</scope>
    <source>
        <strain evidence="9">CG-Epi4</strain>
    </source>
</reference>
<feature type="transmembrane region" description="Helical" evidence="7">
    <location>
        <begin position="301"/>
        <end position="322"/>
    </location>
</feature>
<evidence type="ECO:0000256" key="2">
    <source>
        <dbReference type="ARBA" id="ARBA00022448"/>
    </source>
</evidence>
<dbReference type="SUPFAM" id="SSF103473">
    <property type="entry name" value="MFS general substrate transporter"/>
    <property type="match status" value="1"/>
</dbReference>
<dbReference type="InterPro" id="IPR036259">
    <property type="entry name" value="MFS_trans_sf"/>
</dbReference>
<feature type="transmembrane region" description="Helical" evidence="7">
    <location>
        <begin position="334"/>
        <end position="359"/>
    </location>
</feature>
<dbReference type="GO" id="GO:0005886">
    <property type="term" value="C:plasma membrane"/>
    <property type="evidence" value="ECO:0007669"/>
    <property type="project" value="UniProtKB-SubCell"/>
</dbReference>
<feature type="transmembrane region" description="Helical" evidence="7">
    <location>
        <begin position="365"/>
        <end position="384"/>
    </location>
</feature>
<dbReference type="AlphaFoldDB" id="A0A1J5TZS3"/>
<keyword evidence="4 7" id="KW-0812">Transmembrane</keyword>
<evidence type="ECO:0000259" key="8">
    <source>
        <dbReference type="PROSITE" id="PS50850"/>
    </source>
</evidence>
<gene>
    <name evidence="9" type="ORF">BEU01_00330</name>
</gene>
<comment type="subcellular location">
    <subcellularLocation>
        <location evidence="1">Cell membrane</location>
        <topology evidence="1">Multi-pass membrane protein</topology>
    </subcellularLocation>
</comment>
<dbReference type="InterPro" id="IPR050171">
    <property type="entry name" value="MFS_Transporters"/>
</dbReference>
<keyword evidence="2" id="KW-0813">Transport</keyword>
<feature type="transmembrane region" description="Helical" evidence="7">
    <location>
        <begin position="171"/>
        <end position="190"/>
    </location>
</feature>
<dbReference type="PROSITE" id="PS50850">
    <property type="entry name" value="MFS"/>
    <property type="match status" value="1"/>
</dbReference>
<feature type="transmembrane region" description="Helical" evidence="7">
    <location>
        <begin position="140"/>
        <end position="159"/>
    </location>
</feature>
<dbReference type="InterPro" id="IPR011701">
    <property type="entry name" value="MFS"/>
</dbReference>
<dbReference type="Proteomes" id="UP000183375">
    <property type="component" value="Unassembled WGS sequence"/>
</dbReference>
<feature type="domain" description="Major facilitator superfamily (MFS) profile" evidence="8">
    <location>
        <begin position="1"/>
        <end position="388"/>
    </location>
</feature>
<evidence type="ECO:0000313" key="9">
    <source>
        <dbReference type="EMBL" id="OIR21752.1"/>
    </source>
</evidence>
<dbReference type="GO" id="GO:0022857">
    <property type="term" value="F:transmembrane transporter activity"/>
    <property type="evidence" value="ECO:0007669"/>
    <property type="project" value="InterPro"/>
</dbReference>
<name>A0A1J5TZS3_9ARCH</name>
<feature type="transmembrane region" description="Helical" evidence="7">
    <location>
        <begin position="248"/>
        <end position="266"/>
    </location>
</feature>
<feature type="transmembrane region" description="Helical" evidence="7">
    <location>
        <begin position="278"/>
        <end position="295"/>
    </location>
</feature>
<keyword evidence="6 7" id="KW-0472">Membrane</keyword>
<feature type="transmembrane region" description="Helical" evidence="7">
    <location>
        <begin position="216"/>
        <end position="242"/>
    </location>
</feature>
<protein>
    <recommendedName>
        <fullName evidence="8">Major facilitator superfamily (MFS) profile domain-containing protein</fullName>
    </recommendedName>
</protein>
<comment type="caution">
    <text evidence="9">The sequence shown here is derived from an EMBL/GenBank/DDBJ whole genome shotgun (WGS) entry which is preliminary data.</text>
</comment>
<feature type="transmembrane region" description="Helical" evidence="7">
    <location>
        <begin position="18"/>
        <end position="37"/>
    </location>
</feature>
<evidence type="ECO:0000256" key="3">
    <source>
        <dbReference type="ARBA" id="ARBA00022475"/>
    </source>
</evidence>
<proteinExistence type="predicted"/>
<feature type="transmembrane region" description="Helical" evidence="7">
    <location>
        <begin position="49"/>
        <end position="69"/>
    </location>
</feature>
<organism evidence="9 10">
    <name type="scientific">Marine Group III euryarchaeote CG-Epi4</name>
    <dbReference type="NCBI Taxonomy" id="1888998"/>
    <lineage>
        <taxon>Archaea</taxon>
        <taxon>Methanobacteriati</taxon>
        <taxon>Thermoplasmatota</taxon>
        <taxon>Thermoplasmata</taxon>
        <taxon>Candidatus Thermoprofundales</taxon>
    </lineage>
</organism>
<dbReference type="InterPro" id="IPR020846">
    <property type="entry name" value="MFS_dom"/>
</dbReference>
<evidence type="ECO:0000256" key="6">
    <source>
        <dbReference type="ARBA" id="ARBA00023136"/>
    </source>
</evidence>
<evidence type="ECO:0000256" key="4">
    <source>
        <dbReference type="ARBA" id="ARBA00022692"/>
    </source>
</evidence>
<evidence type="ECO:0000313" key="10">
    <source>
        <dbReference type="Proteomes" id="UP000183375"/>
    </source>
</evidence>
<evidence type="ECO:0000256" key="1">
    <source>
        <dbReference type="ARBA" id="ARBA00004651"/>
    </source>
</evidence>
<evidence type="ECO:0000256" key="5">
    <source>
        <dbReference type="ARBA" id="ARBA00022989"/>
    </source>
</evidence>
<dbReference type="PANTHER" id="PTHR23517">
    <property type="entry name" value="RESISTANCE PROTEIN MDTM, PUTATIVE-RELATED-RELATED"/>
    <property type="match status" value="1"/>
</dbReference>
<evidence type="ECO:0000256" key="7">
    <source>
        <dbReference type="SAM" id="Phobius"/>
    </source>
</evidence>
<dbReference type="Pfam" id="PF07690">
    <property type="entry name" value="MFS_1"/>
    <property type="match status" value="1"/>
</dbReference>
<feature type="transmembrane region" description="Helical" evidence="7">
    <location>
        <begin position="105"/>
        <end position="128"/>
    </location>
</feature>
<dbReference type="Gene3D" id="1.20.1250.20">
    <property type="entry name" value="MFS general substrate transporter like domains"/>
    <property type="match status" value="2"/>
</dbReference>
<sequence>MRNYIGNFVAVVDNKIKLALLGAFCYNLTQGLSFTLIRLQANFLGDFRTLGLVVGLPNFALVAGSAFWGYIADKWRSRKNVVVLCSLVTALLYLPIPWLGPLGLVLVRTLQSFFLGGMVQIATMFSELDSSARGSFMGRLESVLGLGWGVGAFVGAYLVSENEYGLGSGPVVFSFFFTAFLGLISVIGYMSSTERKREIVNIHDDFLFYFKKLSRLFIITFILFMGYIFFLTISPVYLTAIAGSSNRMGWIVLCSGLIHALTAPYAGNLIDKYPRETAIRIASGFVIFSMLAYSFTVNLYVITLVFTIPIYMTFFLGARTIVADAVPYDLRARMMGLLSSFSLLGSGLGSLIVGELLLYYEEQQVFLFGALISAIAFTLSLKNFSNLKS</sequence>
<feature type="transmembrane region" description="Helical" evidence="7">
    <location>
        <begin position="81"/>
        <end position="99"/>
    </location>
</feature>
<accession>A0A1J5TZS3</accession>
<keyword evidence="3" id="KW-1003">Cell membrane</keyword>